<keyword evidence="1" id="KW-0732">Signal</keyword>
<dbReference type="PANTHER" id="PTHR36183:SF2">
    <property type="entry name" value="BETA-GLUCURONIDASE C-TERMINAL DOMAIN-CONTAINING PROTEIN"/>
    <property type="match status" value="1"/>
</dbReference>
<dbReference type="PANTHER" id="PTHR36183">
    <property type="entry name" value="BETA-GLUCURONIDASE"/>
    <property type="match status" value="1"/>
</dbReference>
<name>A0AAD5U6J4_9FUNG</name>
<dbReference type="Gene3D" id="3.20.20.80">
    <property type="entry name" value="Glycosidases"/>
    <property type="match status" value="1"/>
</dbReference>
<dbReference type="InterPro" id="IPR017853">
    <property type="entry name" value="GH"/>
</dbReference>
<evidence type="ECO:0008006" key="4">
    <source>
        <dbReference type="Google" id="ProtNLM"/>
    </source>
</evidence>
<sequence length="345" mass="38410">MKFSIYLFLIVSGLSQVIDLTLQIPSASISSFHQGFAIEWAGIKQFFMKKPSGVRSIDPEEATVDDLNLAAIQLVTNLANLTPENSEKTKLLIRWWIPSAAGPWEPALTKVVPIGPYSLKLLDLVANVTGVKFSIGLSMRSNNITNNYQPEFLNAIKDIITPSNIQSFELGNEPDLYAKNGFRSPSYTPQEFFKENQGYIDFVKSSYPNADFTGPSYAYPWDEIYLPQYIKTFAGQMSYFSFHHYELRGCATNVTLEQLMLEPIDATAYKFYSAAVQALKETGKPGKVIWNEGGTVSCSGEKGISDAFAAALWTLDSGYLSALLEVNHQLLAGINKYIKLLILFQ</sequence>
<dbReference type="InterPro" id="IPR052974">
    <property type="entry name" value="GH79_Enzymes"/>
</dbReference>
<proteinExistence type="predicted"/>
<feature type="signal peptide" evidence="1">
    <location>
        <begin position="1"/>
        <end position="15"/>
    </location>
</feature>
<dbReference type="EMBL" id="JADGJW010000081">
    <property type="protein sequence ID" value="KAJ3224782.1"/>
    <property type="molecule type" value="Genomic_DNA"/>
</dbReference>
<feature type="chain" id="PRO_5041980028" description="Glycoside hydrolase family 79 protein" evidence="1">
    <location>
        <begin position="16"/>
        <end position="345"/>
    </location>
</feature>
<protein>
    <recommendedName>
        <fullName evidence="4">Glycoside hydrolase family 79 protein</fullName>
    </recommendedName>
</protein>
<accession>A0AAD5U6J4</accession>
<comment type="caution">
    <text evidence="2">The sequence shown here is derived from an EMBL/GenBank/DDBJ whole genome shotgun (WGS) entry which is preliminary data.</text>
</comment>
<keyword evidence="3" id="KW-1185">Reference proteome</keyword>
<evidence type="ECO:0000313" key="2">
    <source>
        <dbReference type="EMBL" id="KAJ3224782.1"/>
    </source>
</evidence>
<gene>
    <name evidence="2" type="ORF">HK099_007901</name>
</gene>
<evidence type="ECO:0000313" key="3">
    <source>
        <dbReference type="Proteomes" id="UP001211065"/>
    </source>
</evidence>
<dbReference type="Proteomes" id="UP001211065">
    <property type="component" value="Unassembled WGS sequence"/>
</dbReference>
<dbReference type="SUPFAM" id="SSF51445">
    <property type="entry name" value="(Trans)glycosidases"/>
    <property type="match status" value="1"/>
</dbReference>
<dbReference type="AlphaFoldDB" id="A0AAD5U6J4"/>
<evidence type="ECO:0000256" key="1">
    <source>
        <dbReference type="SAM" id="SignalP"/>
    </source>
</evidence>
<reference evidence="2" key="1">
    <citation type="submission" date="2020-05" db="EMBL/GenBank/DDBJ databases">
        <title>Phylogenomic resolution of chytrid fungi.</title>
        <authorList>
            <person name="Stajich J.E."/>
            <person name="Amses K."/>
            <person name="Simmons R."/>
            <person name="Seto K."/>
            <person name="Myers J."/>
            <person name="Bonds A."/>
            <person name="Quandt C.A."/>
            <person name="Barry K."/>
            <person name="Liu P."/>
            <person name="Grigoriev I."/>
            <person name="Longcore J.E."/>
            <person name="James T.Y."/>
        </authorList>
    </citation>
    <scope>NUCLEOTIDE SEQUENCE</scope>
    <source>
        <strain evidence="2">JEL0476</strain>
    </source>
</reference>
<organism evidence="2 3">
    <name type="scientific">Clydaea vesicula</name>
    <dbReference type="NCBI Taxonomy" id="447962"/>
    <lineage>
        <taxon>Eukaryota</taxon>
        <taxon>Fungi</taxon>
        <taxon>Fungi incertae sedis</taxon>
        <taxon>Chytridiomycota</taxon>
        <taxon>Chytridiomycota incertae sedis</taxon>
        <taxon>Chytridiomycetes</taxon>
        <taxon>Lobulomycetales</taxon>
        <taxon>Lobulomycetaceae</taxon>
        <taxon>Clydaea</taxon>
    </lineage>
</organism>